<dbReference type="SMART" id="SM00473">
    <property type="entry name" value="PAN_AP"/>
    <property type="match status" value="1"/>
</dbReference>
<dbReference type="Gramene" id="QL04p002442:mrna">
    <property type="protein sequence ID" value="QL04p002442:mrna"/>
    <property type="gene ID" value="QL04p002442"/>
</dbReference>
<dbReference type="Gene3D" id="1.10.510.10">
    <property type="entry name" value="Transferase(Phosphotransferase) domain 1"/>
    <property type="match status" value="1"/>
</dbReference>
<dbReference type="CDD" id="cd01098">
    <property type="entry name" value="PAN_AP_plant"/>
    <property type="match status" value="1"/>
</dbReference>
<keyword evidence="3" id="KW-0547">Nucleotide-binding</keyword>
<dbReference type="SUPFAM" id="SSF51110">
    <property type="entry name" value="alpha-D-mannose-specific plant lectins"/>
    <property type="match status" value="1"/>
</dbReference>
<feature type="transmembrane region" description="Helical" evidence="5">
    <location>
        <begin position="497"/>
        <end position="517"/>
    </location>
</feature>
<feature type="coiled-coil region" evidence="4">
    <location>
        <begin position="465"/>
        <end position="495"/>
    </location>
</feature>
<dbReference type="EMBL" id="LRBV02000004">
    <property type="status" value="NOT_ANNOTATED_CDS"/>
    <property type="molecule type" value="Genomic_DNA"/>
</dbReference>
<reference evidence="7 8" key="1">
    <citation type="journal article" date="2016" name="G3 (Bethesda)">
        <title>First Draft Assembly and Annotation of the Genome of a California Endemic Oak Quercus lobata Nee (Fagaceae).</title>
        <authorList>
            <person name="Sork V.L."/>
            <person name="Fitz-Gibbon S.T."/>
            <person name="Puiu D."/>
            <person name="Crepeau M."/>
            <person name="Gugger P.F."/>
            <person name="Sherman R."/>
            <person name="Stevens K."/>
            <person name="Langley C.H."/>
            <person name="Pellegrini M."/>
            <person name="Salzberg S.L."/>
        </authorList>
    </citation>
    <scope>NUCLEOTIDE SEQUENCE [LARGE SCALE GENOMIC DNA]</scope>
    <source>
        <strain evidence="7 8">cv. SW786</strain>
    </source>
</reference>
<evidence type="ECO:0000256" key="1">
    <source>
        <dbReference type="ARBA" id="ARBA00022729"/>
    </source>
</evidence>
<dbReference type="InParanoid" id="A0A7N2LB05"/>
<dbReference type="InterPro" id="IPR051343">
    <property type="entry name" value="G-type_lectin_kinases/EP1-like"/>
</dbReference>
<sequence>MSLFSIRDNGNLVILDERYNPIWESFKEPKDTILPGQILDMDTALRSRQSDTNYSDGRFQLSLQLDGNLVLYSLTKSLSSEPLQKAYFATGTLNWESQLNFTEDGYMYIKDANESNRVHNLITNEYPGSKEDFYYFARIDHDGGFRLYRHFKKDTTNDEYVSCSSSSSWTVVKSIPDDICSVLSGDTIGGGFCGPNSICSTFDDSRGTAFCSCPPGFSSLDQSYNWSGCVPNFALPSCDNNGWEVNKELVEFVKLENMDWPSSDYDFLQGPGVSEESCIQHCLDDCLCVAAVYDQGKTCMKKQYPLSNGRKSPNITSIALIKLNLPRNTDSTFATNVRSYTYKELEEATRGFKQILGKGAFGTVYKGVLASDSKRFVAVKKLDKMVEEGEKEFKTEVSVIAWTGIRGTIGYFAPEWFRKGSISVKVDVYSFGVMLLEIICCKSSVTFALGEEEALIDWAYECYKNKRLEKLIENDEEAKNDMKRLERLVKDKVQESALVIVVFGISTALVIVVFGISTASCSTLDRSRSTCPLKEEAIATAATVVRHCCLVMCYCVIV</sequence>
<dbReference type="SMART" id="SM00220">
    <property type="entry name" value="S_TKc"/>
    <property type="match status" value="1"/>
</dbReference>
<dbReference type="InterPro" id="IPR036426">
    <property type="entry name" value="Bulb-type_lectin_dom_sf"/>
</dbReference>
<dbReference type="PROSITE" id="PS00107">
    <property type="entry name" value="PROTEIN_KINASE_ATP"/>
    <property type="match status" value="1"/>
</dbReference>
<dbReference type="SUPFAM" id="SSF56112">
    <property type="entry name" value="Protein kinase-like (PK-like)"/>
    <property type="match status" value="1"/>
</dbReference>
<dbReference type="PROSITE" id="PS50948">
    <property type="entry name" value="PAN"/>
    <property type="match status" value="1"/>
</dbReference>
<keyword evidence="5" id="KW-0472">Membrane</keyword>
<evidence type="ECO:0000313" key="8">
    <source>
        <dbReference type="Proteomes" id="UP000594261"/>
    </source>
</evidence>
<evidence type="ECO:0000259" key="6">
    <source>
        <dbReference type="PROSITE" id="PS50948"/>
    </source>
</evidence>
<keyword evidence="3" id="KW-0067">ATP-binding</keyword>
<feature type="domain" description="Apple" evidence="6">
    <location>
        <begin position="238"/>
        <end position="325"/>
    </location>
</feature>
<dbReference type="InterPro" id="IPR011009">
    <property type="entry name" value="Kinase-like_dom_sf"/>
</dbReference>
<dbReference type="InterPro" id="IPR001245">
    <property type="entry name" value="Ser-Thr/Tyr_kinase_cat_dom"/>
</dbReference>
<evidence type="ECO:0000256" key="4">
    <source>
        <dbReference type="SAM" id="Coils"/>
    </source>
</evidence>
<dbReference type="InterPro" id="IPR000719">
    <property type="entry name" value="Prot_kinase_dom"/>
</dbReference>
<dbReference type="InterPro" id="IPR017441">
    <property type="entry name" value="Protein_kinase_ATP_BS"/>
</dbReference>
<dbReference type="GO" id="GO:0004672">
    <property type="term" value="F:protein kinase activity"/>
    <property type="evidence" value="ECO:0007669"/>
    <property type="project" value="InterPro"/>
</dbReference>
<accession>A0A7N2LB05</accession>
<dbReference type="PANTHER" id="PTHR47976:SF2">
    <property type="entry name" value="RECEPTOR-LIKE SERINE_THREONINE-PROTEIN KINASE"/>
    <property type="match status" value="1"/>
</dbReference>
<dbReference type="Pfam" id="PF07714">
    <property type="entry name" value="PK_Tyr_Ser-Thr"/>
    <property type="match status" value="1"/>
</dbReference>
<reference evidence="7" key="2">
    <citation type="submission" date="2021-01" db="UniProtKB">
        <authorList>
            <consortium name="EnsemblPlants"/>
        </authorList>
    </citation>
    <scope>IDENTIFICATION</scope>
</reference>
<dbReference type="Pfam" id="PF08276">
    <property type="entry name" value="PAN_2"/>
    <property type="match status" value="1"/>
</dbReference>
<name>A0A7N2LB05_QUELO</name>
<dbReference type="Gene3D" id="2.90.10.30">
    <property type="match status" value="1"/>
</dbReference>
<dbReference type="FunFam" id="2.90.10.30:FF:000001">
    <property type="entry name" value="Serine/threonine-protein kinase"/>
    <property type="match status" value="1"/>
</dbReference>
<feature type="binding site" evidence="3">
    <location>
        <position position="381"/>
    </location>
    <ligand>
        <name>ATP</name>
        <dbReference type="ChEBI" id="CHEBI:30616"/>
    </ligand>
</feature>
<dbReference type="PANTHER" id="PTHR47976">
    <property type="entry name" value="G-TYPE LECTIN S-RECEPTOR-LIKE SERINE/THREONINE-PROTEIN KINASE SD2-5"/>
    <property type="match status" value="1"/>
</dbReference>
<evidence type="ECO:0000256" key="2">
    <source>
        <dbReference type="ARBA" id="ARBA00023157"/>
    </source>
</evidence>
<keyword evidence="8" id="KW-1185">Reference proteome</keyword>
<dbReference type="OMA" id="CIYYAKI"/>
<dbReference type="Proteomes" id="UP000594261">
    <property type="component" value="Chromosome 4"/>
</dbReference>
<dbReference type="GO" id="GO:0005524">
    <property type="term" value="F:ATP binding"/>
    <property type="evidence" value="ECO:0007669"/>
    <property type="project" value="UniProtKB-UniRule"/>
</dbReference>
<dbReference type="Gene3D" id="3.30.200.20">
    <property type="entry name" value="Phosphorylase Kinase, domain 1"/>
    <property type="match status" value="1"/>
</dbReference>
<evidence type="ECO:0000256" key="3">
    <source>
        <dbReference type="PROSITE-ProRule" id="PRU10141"/>
    </source>
</evidence>
<organism evidence="7 8">
    <name type="scientific">Quercus lobata</name>
    <name type="common">Valley oak</name>
    <dbReference type="NCBI Taxonomy" id="97700"/>
    <lineage>
        <taxon>Eukaryota</taxon>
        <taxon>Viridiplantae</taxon>
        <taxon>Streptophyta</taxon>
        <taxon>Embryophyta</taxon>
        <taxon>Tracheophyta</taxon>
        <taxon>Spermatophyta</taxon>
        <taxon>Magnoliopsida</taxon>
        <taxon>eudicotyledons</taxon>
        <taxon>Gunneridae</taxon>
        <taxon>Pentapetalae</taxon>
        <taxon>rosids</taxon>
        <taxon>fabids</taxon>
        <taxon>Fagales</taxon>
        <taxon>Fagaceae</taxon>
        <taxon>Quercus</taxon>
    </lineage>
</organism>
<proteinExistence type="predicted"/>
<evidence type="ECO:0000313" key="7">
    <source>
        <dbReference type="EnsemblPlants" id="QL04p002442:mrna"/>
    </source>
</evidence>
<dbReference type="EnsemblPlants" id="QL04p002442:mrna">
    <property type="protein sequence ID" value="QL04p002442:mrna"/>
    <property type="gene ID" value="QL04p002442"/>
</dbReference>
<keyword evidence="2" id="KW-1015">Disulfide bond</keyword>
<evidence type="ECO:0000256" key="5">
    <source>
        <dbReference type="SAM" id="Phobius"/>
    </source>
</evidence>
<keyword evidence="4" id="KW-0175">Coiled coil</keyword>
<keyword evidence="1" id="KW-0732">Signal</keyword>
<dbReference type="InterPro" id="IPR003609">
    <property type="entry name" value="Pan_app"/>
</dbReference>
<protein>
    <recommendedName>
        <fullName evidence="6">Apple domain-containing protein</fullName>
    </recommendedName>
</protein>
<keyword evidence="5" id="KW-0812">Transmembrane</keyword>
<keyword evidence="5" id="KW-1133">Transmembrane helix</keyword>
<dbReference type="AlphaFoldDB" id="A0A7N2LB05"/>